<evidence type="ECO:0000313" key="1">
    <source>
        <dbReference type="EMBL" id="SVB65337.1"/>
    </source>
</evidence>
<reference evidence="1" key="1">
    <citation type="submission" date="2018-05" db="EMBL/GenBank/DDBJ databases">
        <authorList>
            <person name="Lanie J.A."/>
            <person name="Ng W.-L."/>
            <person name="Kazmierczak K.M."/>
            <person name="Andrzejewski T.M."/>
            <person name="Davidsen T.M."/>
            <person name="Wayne K.J."/>
            <person name="Tettelin H."/>
            <person name="Glass J.I."/>
            <person name="Rusch D."/>
            <person name="Podicherti R."/>
            <person name="Tsui H.-C.T."/>
            <person name="Winkler M.E."/>
        </authorList>
    </citation>
    <scope>NUCLEOTIDE SEQUENCE</scope>
</reference>
<proteinExistence type="predicted"/>
<protein>
    <submittedName>
        <fullName evidence="1">Uncharacterized protein</fullName>
    </submittedName>
</protein>
<gene>
    <name evidence="1" type="ORF">METZ01_LOCUS218191</name>
</gene>
<organism evidence="1">
    <name type="scientific">marine metagenome</name>
    <dbReference type="NCBI Taxonomy" id="408172"/>
    <lineage>
        <taxon>unclassified sequences</taxon>
        <taxon>metagenomes</taxon>
        <taxon>ecological metagenomes</taxon>
    </lineage>
</organism>
<dbReference type="EMBL" id="UINC01051322">
    <property type="protein sequence ID" value="SVB65337.1"/>
    <property type="molecule type" value="Genomic_DNA"/>
</dbReference>
<dbReference type="AlphaFoldDB" id="A0A382FT58"/>
<sequence>MTIERWERLFRAEAETDNYALFREHIKRLDFADKPELLIDGTILVMRACEAYWTLDQRDL</sequence>
<name>A0A382FT58_9ZZZZ</name>
<accession>A0A382FT58</accession>